<protein>
    <submittedName>
        <fullName evidence="3">OLC1v1038437C1</fullName>
    </submittedName>
</protein>
<keyword evidence="2" id="KW-0472">Membrane</keyword>
<feature type="region of interest" description="Disordered" evidence="1">
    <location>
        <begin position="1"/>
        <end position="29"/>
    </location>
</feature>
<accession>A0AAV1D0S9</accession>
<evidence type="ECO:0000256" key="2">
    <source>
        <dbReference type="SAM" id="Phobius"/>
    </source>
</evidence>
<evidence type="ECO:0000313" key="3">
    <source>
        <dbReference type="EMBL" id="CAI9101176.1"/>
    </source>
</evidence>
<dbReference type="PANTHER" id="PTHR31549">
    <property type="entry name" value="PROTEIN, PUTATIVE (DUF247)-RELATED-RELATED"/>
    <property type="match status" value="1"/>
</dbReference>
<evidence type="ECO:0000256" key="1">
    <source>
        <dbReference type="SAM" id="MobiDB-lite"/>
    </source>
</evidence>
<feature type="compositionally biased region" description="Low complexity" evidence="1">
    <location>
        <begin position="10"/>
        <end position="25"/>
    </location>
</feature>
<organism evidence="3 4">
    <name type="scientific">Oldenlandia corymbosa var. corymbosa</name>
    <dbReference type="NCBI Taxonomy" id="529605"/>
    <lineage>
        <taxon>Eukaryota</taxon>
        <taxon>Viridiplantae</taxon>
        <taxon>Streptophyta</taxon>
        <taxon>Embryophyta</taxon>
        <taxon>Tracheophyta</taxon>
        <taxon>Spermatophyta</taxon>
        <taxon>Magnoliopsida</taxon>
        <taxon>eudicotyledons</taxon>
        <taxon>Gunneridae</taxon>
        <taxon>Pentapetalae</taxon>
        <taxon>asterids</taxon>
        <taxon>lamiids</taxon>
        <taxon>Gentianales</taxon>
        <taxon>Rubiaceae</taxon>
        <taxon>Rubioideae</taxon>
        <taxon>Spermacoceae</taxon>
        <taxon>Hedyotis-Oldenlandia complex</taxon>
        <taxon>Oldenlandia</taxon>
    </lineage>
</organism>
<dbReference type="Pfam" id="PF03140">
    <property type="entry name" value="DUF247"/>
    <property type="match status" value="1"/>
</dbReference>
<gene>
    <name evidence="3" type="ORF">OLC1_LOCUS10827</name>
</gene>
<feature type="transmembrane region" description="Helical" evidence="2">
    <location>
        <begin position="532"/>
        <end position="550"/>
    </location>
</feature>
<reference evidence="3" key="1">
    <citation type="submission" date="2023-03" db="EMBL/GenBank/DDBJ databases">
        <authorList>
            <person name="Julca I."/>
        </authorList>
    </citation>
    <scope>NUCLEOTIDE SEQUENCE</scope>
</reference>
<evidence type="ECO:0000313" key="4">
    <source>
        <dbReference type="Proteomes" id="UP001161247"/>
    </source>
</evidence>
<dbReference type="EMBL" id="OX459121">
    <property type="protein sequence ID" value="CAI9101176.1"/>
    <property type="molecule type" value="Genomic_DNA"/>
</dbReference>
<keyword evidence="2" id="KW-1133">Transmembrane helix</keyword>
<keyword evidence="4" id="KW-1185">Reference proteome</keyword>
<name>A0AAV1D0S9_OLDCO</name>
<dbReference type="PANTHER" id="PTHR31549:SF289">
    <property type="match status" value="1"/>
</dbReference>
<proteinExistence type="predicted"/>
<keyword evidence="2" id="KW-0812">Transmembrane</keyword>
<dbReference type="InterPro" id="IPR004158">
    <property type="entry name" value="DUF247_pln"/>
</dbReference>
<dbReference type="AlphaFoldDB" id="A0AAV1D0S9"/>
<dbReference type="Proteomes" id="UP001161247">
    <property type="component" value="Chromosome 4"/>
</dbReference>
<sequence length="593" mass="67657">MASVNETKNTASSSTPEPEAPSLSSESEKRRMKYMRHKYTAVFPAATCVFRVPNTVKSTKPEAYLPQLMGLGPYHHFRPEVQLRATKKRAAIEAYVTKSLEIEDPLSTALMAFNEDFFVDEFEPKIRSSYDQYIDLDEQTLTWITMLDVIVLLHFLDIYLDPEQKQSQSVYPDIEKLVPDLFMLENQLPVILINRAIFFLGIWKLNSLDSEPEWPRGDPNVTVRDRFFEFCRQHSPLEVSHKDCINQAFEEKTGHLLHCMYRMIMENHVKASQVTTPPTPPGAGRPQRSLLTKVIERTKVFAALATDKVRELVQHAVEEFNYAVDEAKSTGVRIPGNIQKVSQILGNLDKALQLTQSKSGLLPLTGKLEIPSVSRLSAVLDVEFKPLPDGCGIENIDLKEDGKGYLFNLPRIKFGPCSDVILRNLVAYESIISRAEKGSTRLRDFVDLMSSLIRSEKDVKLLKDAEIIQADEKIPDSEIARIFRGFMNIEEKPDAESKVHQVVQKANNNYSNLKVVKYGRSFMNHYAAMLKLFRTMFLYLVFVFLAFQSFCDVYDCKARPNSGSDIYLDQLEVLNPHDQAHLIMLPRKLLLPQ</sequence>